<evidence type="ECO:0000256" key="7">
    <source>
        <dbReference type="ARBA" id="ARBA00022737"/>
    </source>
</evidence>
<feature type="binding site" evidence="14">
    <location>
        <position position="844"/>
    </location>
    <ligand>
        <name>Mg(2+)</name>
        <dbReference type="ChEBI" id="CHEBI:18420"/>
        <label>3</label>
    </ligand>
</feature>
<evidence type="ECO:0000256" key="14">
    <source>
        <dbReference type="HAMAP-Rule" id="MF_01210"/>
    </source>
</evidence>
<feature type="binding site" evidence="14">
    <location>
        <position position="832"/>
    </location>
    <ligand>
        <name>Mn(2+)</name>
        <dbReference type="ChEBI" id="CHEBI:29035"/>
        <label>3</label>
    </ligand>
</feature>
<evidence type="ECO:0000256" key="9">
    <source>
        <dbReference type="ARBA" id="ARBA00022840"/>
    </source>
</evidence>
<comment type="domain">
    <text evidence="14">The large subunit is composed of 2 ATP-grasp domains that are involved in binding the 2 ATP molecules needed for carbamoyl phosphate synthesis. The N-terminal ATP-grasp domain (referred to as the carboxyphosphate synthetic component) catalyzes the ATP-dependent phosphorylation of hydrogencarbonate to carboxyphosphate and the subsequent nucleophilic attack by ammonia to form a carbamate intermediate. The C-terminal ATP-grasp domain (referred to as the carbamoyl phosphate synthetic component) then catalyzes the phosphorylation of carbamate with the second ATP to form the end product carbamoyl phosphate. The reactive and unstable enzyme intermediates are sequentially channeled from one active site to the next through the interior of the protein over a distance of at least 96 A.</text>
</comment>
<dbReference type="Gene3D" id="3.40.50.1380">
    <property type="entry name" value="Methylglyoxal synthase-like domain"/>
    <property type="match status" value="1"/>
</dbReference>
<evidence type="ECO:0000256" key="10">
    <source>
        <dbReference type="ARBA" id="ARBA00022842"/>
    </source>
</evidence>
<feature type="binding site" evidence="14">
    <location>
        <position position="216"/>
    </location>
    <ligand>
        <name>ATP</name>
        <dbReference type="ChEBI" id="CHEBI:30616"/>
        <label>1</label>
    </ligand>
</feature>
<sequence length="1103" mass="117885">MPKRTDIQSVLVIGSGPIVIGQAAEFDYSGTQACRVLKAEGLRVILVNSNPATIMTDPEIADATYVEPITPEFVEKIIAKERPDALLPTLGGQTALNTAISLHEAGTLVEYGVELIGANVEAIHKGEDRDRFKEVVEAVNTKIGHGESARSVICHSMDDVLAGVEELGGYPVVVRPSFTMGGAGSGFAHDEDELRRIAGQGLTLSPTTEVLLEESILGWKEYELELMRDKHDNVVVVCSIENFDPMGVHTGDSITVAPAMTLTDREYQILRDIGIAVIREVGVDTGGCNIQFAVNPEDGRVIVIEMNPRVSRSSALASKATGFPIAKIAARLAVGYTLDEIPNDITEQTPASFEPTLDYVVVKVPRFAFEKFPAADARLTTTMKSVGEAMAIGRNFTEALQKALRSLEKKGSQFDFAGEPGNKAELLQRAVIPTDGRINTVMEAIRAGATPQEVFDATKIDPWFVDQLFLIKEIADELAAADKLGPELLTEAKRHGFSDAQIAGIRSLREDVVREVRHALGVRPVYKTVDTCAAEFAARTPYFYSSYDEESEVAPRETPAVIILGSGPNRIGQGIEFDYSCVHASFALHDAGYETVMVNCNPETVSTDYDTSDRLYFEPLTLEDVLEIVHAEQQAGPVAGVIVQLGGQTPLGLAQALKDNGVPIVGTSPEAINLAEERGAFGRVLTEAGLPAPKYGTAFSFEQAKGIAAEIGYPVMVRPSYVLGGRGMEIVYDEPSLAAYLERHAGLISEHPVLIDRFLDDAIEIDVDALYDGHELYLGGVMEHIEEAGIHSGDSACALPPITLGGFDIKRLRASTEAIARGVGVRGLINIQFAMAGDILYVLEANPRASRTVPFTSKATAVPLAKAAARISLGATIAELRAEGLLPAAGDGGTLPMDAPISVKEAVMPWSRFRDSSGRGVDTILGPEMRSTGEVMGIDSVFGSAYAKSQAGAYGALPTKGRAFVSVANRDKRSMIFPARELVGLGFELMATSGTAEVLKRNGINATVVRKQSEGEGPDGEKTIVQLIHDGQVDLIVNTPYGTGGRLDGYDIRTAAVARGVPCLTTVQALAAAVQGIEALGRGTVGVRSLQEHAEHLTAARED</sequence>
<dbReference type="NCBIfam" id="TIGR01369">
    <property type="entry name" value="CPSaseII_lrg"/>
    <property type="match status" value="1"/>
</dbReference>
<comment type="subunit">
    <text evidence="14">Composed of two chains; the small (or glutamine) chain promotes the hydrolysis of glutamine to ammonia, which is used by the large (or ammonia) chain to synthesize carbamoyl phosphate. Tetramer of heterodimers (alpha,beta)4.</text>
</comment>
<evidence type="ECO:0000313" key="17">
    <source>
        <dbReference type="EMBL" id="MBL1096573.1"/>
    </source>
</evidence>
<dbReference type="InterPro" id="IPR011761">
    <property type="entry name" value="ATP-grasp"/>
</dbReference>
<keyword evidence="11 14" id="KW-0665">Pyrimidine biosynthesis</keyword>
<keyword evidence="12" id="KW-0464">Manganese</keyword>
<feature type="binding site" evidence="14">
    <location>
        <position position="181"/>
    </location>
    <ligand>
        <name>ATP</name>
        <dbReference type="ChEBI" id="CHEBI:30616"/>
        <label>1</label>
    </ligand>
</feature>
<evidence type="ECO:0000259" key="15">
    <source>
        <dbReference type="PROSITE" id="PS50975"/>
    </source>
</evidence>
<evidence type="ECO:0000256" key="6">
    <source>
        <dbReference type="ARBA" id="ARBA00022723"/>
    </source>
</evidence>
<feature type="region of interest" description="Allosteric domain" evidence="14">
    <location>
        <begin position="955"/>
        <end position="1103"/>
    </location>
</feature>
<feature type="binding site" evidence="14">
    <location>
        <position position="175"/>
    </location>
    <ligand>
        <name>ATP</name>
        <dbReference type="ChEBI" id="CHEBI:30616"/>
        <label>1</label>
    </ligand>
</feature>
<evidence type="ECO:0000256" key="12">
    <source>
        <dbReference type="ARBA" id="ARBA00023211"/>
    </source>
</evidence>
<dbReference type="NCBIfam" id="NF009455">
    <property type="entry name" value="PRK12815.1"/>
    <property type="match status" value="1"/>
</dbReference>
<comment type="catalytic activity">
    <reaction evidence="14">
        <text>hydrogencarbonate + L-glutamine + 2 ATP + H2O = carbamoyl phosphate + L-glutamate + 2 ADP + phosphate + 2 H(+)</text>
        <dbReference type="Rhea" id="RHEA:18633"/>
        <dbReference type="ChEBI" id="CHEBI:15377"/>
        <dbReference type="ChEBI" id="CHEBI:15378"/>
        <dbReference type="ChEBI" id="CHEBI:17544"/>
        <dbReference type="ChEBI" id="CHEBI:29985"/>
        <dbReference type="ChEBI" id="CHEBI:30616"/>
        <dbReference type="ChEBI" id="CHEBI:43474"/>
        <dbReference type="ChEBI" id="CHEBI:58228"/>
        <dbReference type="ChEBI" id="CHEBI:58359"/>
        <dbReference type="ChEBI" id="CHEBI:456216"/>
        <dbReference type="EC" id="6.3.5.5"/>
    </reaction>
</comment>
<comment type="caution">
    <text evidence="14">Lacks conserved residue(s) required for the propagation of feature annotation.</text>
</comment>
<dbReference type="SUPFAM" id="SSF52440">
    <property type="entry name" value="PreATP-grasp domain"/>
    <property type="match status" value="2"/>
</dbReference>
<evidence type="ECO:0000313" key="18">
    <source>
        <dbReference type="Proteomes" id="UP000634229"/>
    </source>
</evidence>
<feature type="binding site" evidence="14">
    <location>
        <position position="249"/>
    </location>
    <ligand>
        <name>ATP</name>
        <dbReference type="ChEBI" id="CHEBI:30616"/>
        <label>1</label>
    </ligand>
</feature>
<feature type="binding site" evidence="14">
    <location>
        <position position="305"/>
    </location>
    <ligand>
        <name>Mn(2+)</name>
        <dbReference type="ChEBI" id="CHEBI:29035"/>
        <label>2</label>
    </ligand>
</feature>
<dbReference type="InterPro" id="IPR005479">
    <property type="entry name" value="CPAse_ATP-bd"/>
</dbReference>
<dbReference type="PROSITE" id="PS00866">
    <property type="entry name" value="CPSASE_1"/>
    <property type="match status" value="2"/>
</dbReference>
<dbReference type="SMART" id="SM01096">
    <property type="entry name" value="CPSase_L_D3"/>
    <property type="match status" value="1"/>
</dbReference>
<dbReference type="Pfam" id="PF02787">
    <property type="entry name" value="CPSase_L_D3"/>
    <property type="match status" value="1"/>
</dbReference>
<feature type="binding site" evidence="14">
    <location>
        <position position="291"/>
    </location>
    <ligand>
        <name>Mg(2+)</name>
        <dbReference type="ChEBI" id="CHEBI:18420"/>
        <label>1</label>
    </ligand>
</feature>
<keyword evidence="10" id="KW-0460">Magnesium</keyword>
<dbReference type="SUPFAM" id="SSF56059">
    <property type="entry name" value="Glutathione synthetase ATP-binding domain-like"/>
    <property type="match status" value="2"/>
</dbReference>
<feature type="binding site" evidence="14">
    <location>
        <position position="305"/>
    </location>
    <ligand>
        <name>Mg(2+)</name>
        <dbReference type="ChEBI" id="CHEBI:18420"/>
        <label>1</label>
    </ligand>
</feature>
<feature type="binding site" evidence="14">
    <location>
        <position position="291"/>
    </location>
    <ligand>
        <name>Mn(2+)</name>
        <dbReference type="ChEBI" id="CHEBI:29035"/>
        <label>1</label>
    </ligand>
</feature>
<proteinExistence type="inferred from homology"/>
<dbReference type="Gene3D" id="3.30.1490.20">
    <property type="entry name" value="ATP-grasp fold, A domain"/>
    <property type="match status" value="1"/>
</dbReference>
<feature type="domain" description="ATP-grasp" evidence="15">
    <location>
        <begin position="682"/>
        <end position="873"/>
    </location>
</feature>
<feature type="domain" description="ATP-grasp" evidence="15">
    <location>
        <begin position="133"/>
        <end position="334"/>
    </location>
</feature>
<keyword evidence="18" id="KW-1185">Reference proteome</keyword>
<feature type="binding site" evidence="14">
    <location>
        <position position="844"/>
    </location>
    <ligand>
        <name>Mn(2+)</name>
        <dbReference type="ChEBI" id="CHEBI:29035"/>
        <label>3</label>
    </ligand>
</feature>
<comment type="catalytic activity">
    <reaction evidence="13 14">
        <text>hydrogencarbonate + NH4(+) + 2 ATP = carbamoyl phosphate + 2 ADP + phosphate + 2 H(+)</text>
        <dbReference type="Rhea" id="RHEA:18029"/>
        <dbReference type="ChEBI" id="CHEBI:15378"/>
        <dbReference type="ChEBI" id="CHEBI:17544"/>
        <dbReference type="ChEBI" id="CHEBI:28938"/>
        <dbReference type="ChEBI" id="CHEBI:30616"/>
        <dbReference type="ChEBI" id="CHEBI:43474"/>
        <dbReference type="ChEBI" id="CHEBI:58228"/>
        <dbReference type="ChEBI" id="CHEBI:456216"/>
        <dbReference type="EC" id="6.3.4.16"/>
    </reaction>
</comment>
<dbReference type="Pfam" id="PF02142">
    <property type="entry name" value="MGS"/>
    <property type="match status" value="1"/>
</dbReference>
<feature type="binding site" evidence="14">
    <location>
        <position position="757"/>
    </location>
    <ligand>
        <name>ATP</name>
        <dbReference type="ChEBI" id="CHEBI:30616"/>
        <label>2</label>
    </ligand>
</feature>
<organism evidence="17 18">
    <name type="scientific">Streptomyces coffeae</name>
    <dbReference type="NCBI Taxonomy" id="621382"/>
    <lineage>
        <taxon>Bacteria</taxon>
        <taxon>Bacillati</taxon>
        <taxon>Actinomycetota</taxon>
        <taxon>Actinomycetes</taxon>
        <taxon>Kitasatosporales</taxon>
        <taxon>Streptomycetaceae</taxon>
        <taxon>Streptomyces</taxon>
    </lineage>
</organism>
<dbReference type="PROSITE" id="PS50975">
    <property type="entry name" value="ATP_GRASP"/>
    <property type="match status" value="2"/>
</dbReference>
<name>A0ABS1N936_9ACTN</name>
<dbReference type="NCBIfam" id="NF003671">
    <property type="entry name" value="PRK05294.1"/>
    <property type="match status" value="1"/>
</dbReference>
<dbReference type="SUPFAM" id="SSF48108">
    <property type="entry name" value="Carbamoyl phosphate synthetase, large subunit connection domain"/>
    <property type="match status" value="1"/>
</dbReference>
<dbReference type="InterPro" id="IPR036914">
    <property type="entry name" value="MGS-like_dom_sf"/>
</dbReference>
<feature type="binding site" evidence="14">
    <location>
        <position position="307"/>
    </location>
    <ligand>
        <name>Mg(2+)</name>
        <dbReference type="ChEBI" id="CHEBI:18420"/>
        <label>2</label>
    </ligand>
</feature>
<feature type="domain" description="MGS-like" evidence="16">
    <location>
        <begin position="955"/>
        <end position="1100"/>
    </location>
</feature>
<keyword evidence="6" id="KW-0479">Metal-binding</keyword>
<evidence type="ECO:0000256" key="8">
    <source>
        <dbReference type="ARBA" id="ARBA00022741"/>
    </source>
</evidence>
<feature type="binding site" evidence="14">
    <location>
        <position position="247"/>
    </location>
    <ligand>
        <name>ATP</name>
        <dbReference type="ChEBI" id="CHEBI:30616"/>
        <label>1</label>
    </ligand>
</feature>
<evidence type="ECO:0000256" key="5">
    <source>
        <dbReference type="ARBA" id="ARBA00022605"/>
    </source>
</evidence>
<dbReference type="PRINTS" id="PR00098">
    <property type="entry name" value="CPSASE"/>
</dbReference>
<dbReference type="InterPro" id="IPR011607">
    <property type="entry name" value="MGS-like_dom"/>
</dbReference>
<evidence type="ECO:0000259" key="16">
    <source>
        <dbReference type="PROSITE" id="PS51855"/>
    </source>
</evidence>
<dbReference type="PANTHER" id="PTHR11405:SF53">
    <property type="entry name" value="CARBAMOYL-PHOSPHATE SYNTHASE [AMMONIA], MITOCHONDRIAL"/>
    <property type="match status" value="1"/>
</dbReference>
<feature type="binding site" evidence="14">
    <location>
        <position position="305"/>
    </location>
    <ligand>
        <name>Mg(2+)</name>
        <dbReference type="ChEBI" id="CHEBI:18420"/>
        <label>2</label>
    </ligand>
</feature>
<dbReference type="EMBL" id="JAERRF010000004">
    <property type="protein sequence ID" value="MBL1096573.1"/>
    <property type="molecule type" value="Genomic_DNA"/>
</dbReference>
<accession>A0ABS1N936</accession>
<feature type="binding site" evidence="14">
    <location>
        <position position="844"/>
    </location>
    <ligand>
        <name>Mn(2+)</name>
        <dbReference type="ChEBI" id="CHEBI:29035"/>
        <label>4</label>
    </ligand>
</feature>
<dbReference type="InterPro" id="IPR006275">
    <property type="entry name" value="CPSase_lsu"/>
</dbReference>
<feature type="binding site" evidence="14">
    <location>
        <position position="844"/>
    </location>
    <ligand>
        <name>ATP</name>
        <dbReference type="ChEBI" id="CHEBI:30616"/>
        <label>2</label>
    </ligand>
</feature>
<dbReference type="RefSeq" id="WP_201873109.1">
    <property type="nucleotide sequence ID" value="NZ_JAERRF010000004.1"/>
</dbReference>
<feature type="binding site" evidence="14">
    <location>
        <position position="846"/>
    </location>
    <ligand>
        <name>Mg(2+)</name>
        <dbReference type="ChEBI" id="CHEBI:18420"/>
        <label>4</label>
    </ligand>
</feature>
<evidence type="ECO:0000256" key="11">
    <source>
        <dbReference type="ARBA" id="ARBA00022975"/>
    </source>
</evidence>
<feature type="binding site" evidence="14">
    <location>
        <position position="844"/>
    </location>
    <ligand>
        <name>Mg(2+)</name>
        <dbReference type="ChEBI" id="CHEBI:18420"/>
        <label>4</label>
    </ligand>
</feature>
<comment type="similarity">
    <text evidence="2 14">Belongs to the CarB family.</text>
</comment>
<feature type="binding site" evidence="14">
    <location>
        <position position="791"/>
    </location>
    <ligand>
        <name>ATP</name>
        <dbReference type="ChEBI" id="CHEBI:30616"/>
        <label>2</label>
    </ligand>
</feature>
<dbReference type="InterPro" id="IPR013815">
    <property type="entry name" value="ATP_grasp_subdomain_1"/>
</dbReference>
<feature type="binding site" evidence="14">
    <location>
        <position position="129"/>
    </location>
    <ligand>
        <name>ATP</name>
        <dbReference type="ChEBI" id="CHEBI:30616"/>
        <label>1</label>
    </ligand>
</feature>
<feature type="binding site" evidence="14">
    <location>
        <position position="718"/>
    </location>
    <ligand>
        <name>ATP</name>
        <dbReference type="ChEBI" id="CHEBI:30616"/>
        <label>2</label>
    </ligand>
</feature>
<keyword evidence="5 14" id="KW-0028">Amino-acid biosynthesis</keyword>
<keyword evidence="7 14" id="KW-0677">Repeat</keyword>
<comment type="pathway">
    <text evidence="14">Pyrimidine metabolism; UMP biosynthesis via de novo pathway; (S)-dihydroorotate from bicarbonate: step 1/3.</text>
</comment>
<keyword evidence="9 14" id="KW-0067">ATP-binding</keyword>
<evidence type="ECO:0000256" key="4">
    <source>
        <dbReference type="ARBA" id="ARBA00022598"/>
    </source>
</evidence>
<feature type="binding site" evidence="14">
    <location>
        <position position="291"/>
    </location>
    <ligand>
        <name>ATP</name>
        <dbReference type="ChEBI" id="CHEBI:30616"/>
        <label>1</label>
    </ligand>
</feature>
<feature type="binding site" evidence="14">
    <location>
        <position position="759"/>
    </location>
    <ligand>
        <name>ATP</name>
        <dbReference type="ChEBI" id="CHEBI:30616"/>
        <label>2</label>
    </ligand>
</feature>
<feature type="binding site" evidence="14">
    <location>
        <position position="846"/>
    </location>
    <ligand>
        <name>Mn(2+)</name>
        <dbReference type="ChEBI" id="CHEBI:29035"/>
        <label>4</label>
    </ligand>
</feature>
<feature type="binding site" evidence="14">
    <location>
        <position position="764"/>
    </location>
    <ligand>
        <name>ATP</name>
        <dbReference type="ChEBI" id="CHEBI:30616"/>
        <label>2</label>
    </ligand>
</feature>
<dbReference type="InterPro" id="IPR036897">
    <property type="entry name" value="CarbamoylP_synth_lsu_oligo_sf"/>
</dbReference>
<evidence type="ECO:0000256" key="3">
    <source>
        <dbReference type="ARBA" id="ARBA00022571"/>
    </source>
</evidence>
<keyword evidence="4 14" id="KW-0436">Ligase</keyword>
<evidence type="ECO:0000256" key="13">
    <source>
        <dbReference type="ARBA" id="ARBA00047359"/>
    </source>
</evidence>
<comment type="caution">
    <text evidence="17">The sequence shown here is derived from an EMBL/GenBank/DDBJ whole genome shotgun (WGS) entry which is preliminary data.</text>
</comment>
<feature type="binding site" evidence="14">
    <location>
        <position position="832"/>
    </location>
    <ligand>
        <name>ATP</name>
        <dbReference type="ChEBI" id="CHEBI:30616"/>
        <label>2</label>
    </ligand>
</feature>
<keyword evidence="8 14" id="KW-0547">Nucleotide-binding</keyword>
<comment type="pathway">
    <text evidence="1 14">Amino-acid biosynthesis; L-arginine biosynthesis; carbamoyl phosphate from bicarbonate: step 1/1.</text>
</comment>
<feature type="binding site" evidence="14">
    <location>
        <position position="182"/>
    </location>
    <ligand>
        <name>ATP</name>
        <dbReference type="ChEBI" id="CHEBI:30616"/>
        <label>1</label>
    </ligand>
</feature>
<dbReference type="Pfam" id="PF25596">
    <property type="entry name" value="CPSase_L_D1"/>
    <property type="match status" value="2"/>
</dbReference>
<keyword evidence="3 14" id="KW-0055">Arginine biosynthesis</keyword>
<feature type="binding site" evidence="14">
    <location>
        <position position="221"/>
    </location>
    <ligand>
        <name>ATP</name>
        <dbReference type="ChEBI" id="CHEBI:30616"/>
        <label>1</label>
    </ligand>
</feature>
<dbReference type="InterPro" id="IPR058047">
    <property type="entry name" value="CPSase_preATP-grasp"/>
</dbReference>
<comment type="function">
    <text evidence="14">Large subunit of the glutamine-dependent carbamoyl phosphate synthetase (CPSase). CPSase catalyzes the formation of carbamoyl phosphate from the ammonia moiety of glutamine, carbonate, and phosphate donated by ATP, constituting the first step of 2 biosynthetic pathways, one leading to arginine and/or urea and the other to pyrimidine nucleotides. The large subunit (synthetase) binds the substrates ammonia (free or transferred from glutamine from the small subunit), hydrogencarbonate and ATP and carries out an ATP-coupled ligase reaction, activating hydrogencarbonate by forming carboxy phosphate which reacts with ammonia to form carbamoyl phosphate.</text>
</comment>
<evidence type="ECO:0000256" key="1">
    <source>
        <dbReference type="ARBA" id="ARBA00005077"/>
    </source>
</evidence>
<feature type="binding site" evidence="14">
    <location>
        <position position="305"/>
    </location>
    <ligand>
        <name>ATP</name>
        <dbReference type="ChEBI" id="CHEBI:30616"/>
        <label>1</label>
    </ligand>
</feature>
<dbReference type="PROSITE" id="PS51855">
    <property type="entry name" value="MGS"/>
    <property type="match status" value="1"/>
</dbReference>
<dbReference type="EC" id="6.3.5.5" evidence="14"/>
<dbReference type="InterPro" id="IPR005483">
    <property type="entry name" value="CPSase_dom"/>
</dbReference>
<dbReference type="InterPro" id="IPR005480">
    <property type="entry name" value="CPSase_lsu_oligo"/>
</dbReference>
<dbReference type="PANTHER" id="PTHR11405">
    <property type="entry name" value="CARBAMOYLTRANSFERASE FAMILY MEMBER"/>
    <property type="match status" value="1"/>
</dbReference>
<reference evidence="17 18" key="1">
    <citation type="submission" date="2021-01" db="EMBL/GenBank/DDBJ databases">
        <title>WGS of actinomycetes isolated from Thailand.</title>
        <authorList>
            <person name="Thawai C."/>
        </authorList>
    </citation>
    <scope>NUCLEOTIDE SEQUENCE [LARGE SCALE GENOMIC DNA]</scope>
    <source>
        <strain evidence="17 18">CA1R205</strain>
    </source>
</reference>
<dbReference type="Gene3D" id="3.40.50.20">
    <property type="match status" value="2"/>
</dbReference>
<feature type="binding site" evidence="14">
    <location>
        <position position="305"/>
    </location>
    <ligand>
        <name>Mn(2+)</name>
        <dbReference type="ChEBI" id="CHEBI:29035"/>
        <label>1</label>
    </ligand>
</feature>
<feature type="binding site" evidence="14">
    <location>
        <position position="248"/>
    </location>
    <ligand>
        <name>ATP</name>
        <dbReference type="ChEBI" id="CHEBI:30616"/>
        <label>1</label>
    </ligand>
</feature>
<feature type="binding site" evidence="14">
    <location>
        <position position="214"/>
    </location>
    <ligand>
        <name>ATP</name>
        <dbReference type="ChEBI" id="CHEBI:30616"/>
        <label>1</label>
    </ligand>
</feature>
<dbReference type="InterPro" id="IPR033937">
    <property type="entry name" value="MGS_CPS_CarB"/>
</dbReference>
<comment type="cofactor">
    <cofactor evidence="14">
        <name>Mg(2+)</name>
        <dbReference type="ChEBI" id="CHEBI:18420"/>
    </cofactor>
    <cofactor evidence="14">
        <name>Mn(2+)</name>
        <dbReference type="ChEBI" id="CHEBI:29035"/>
    </cofactor>
    <text evidence="14">Binds 4 Mg(2+) or Mn(2+) ions per subunit.</text>
</comment>
<dbReference type="InterPro" id="IPR016185">
    <property type="entry name" value="PreATP-grasp_dom_sf"/>
</dbReference>
<feature type="binding site" evidence="14">
    <location>
        <position position="307"/>
    </location>
    <ligand>
        <name>Mn(2+)</name>
        <dbReference type="ChEBI" id="CHEBI:29035"/>
        <label>2</label>
    </ligand>
</feature>
<protein>
    <recommendedName>
        <fullName evidence="14">Carbamoyl phosphate synthase large chain</fullName>
        <ecNumber evidence="14">6.3.4.16</ecNumber>
        <ecNumber evidence="14">6.3.5.5</ecNumber>
    </recommendedName>
    <alternativeName>
        <fullName evidence="14">Carbamoyl phosphate synthetase ammonia chain</fullName>
    </alternativeName>
</protein>
<feature type="binding site" evidence="14">
    <location>
        <position position="832"/>
    </location>
    <ligand>
        <name>Mg(2+)</name>
        <dbReference type="ChEBI" id="CHEBI:18420"/>
        <label>3</label>
    </ligand>
</feature>
<dbReference type="CDD" id="cd01424">
    <property type="entry name" value="MGS_CPS_II"/>
    <property type="match status" value="1"/>
</dbReference>
<dbReference type="PROSITE" id="PS00867">
    <property type="entry name" value="CPSASE_2"/>
    <property type="match status" value="2"/>
</dbReference>
<dbReference type="Gene3D" id="3.30.470.20">
    <property type="entry name" value="ATP-grasp fold, B domain"/>
    <property type="match status" value="2"/>
</dbReference>
<dbReference type="HAMAP" id="MF_01210_B">
    <property type="entry name" value="CPSase_L_chain_B"/>
    <property type="match status" value="1"/>
</dbReference>
<dbReference type="Gene3D" id="1.10.1030.10">
    <property type="entry name" value="Carbamoyl-phosphate synthetase, large subunit oligomerisation domain"/>
    <property type="match status" value="1"/>
</dbReference>
<gene>
    <name evidence="14 17" type="primary">carB</name>
    <name evidence="17" type="ORF">JK363_07845</name>
</gene>
<feature type="binding site" evidence="14">
    <location>
        <position position="789"/>
    </location>
    <ligand>
        <name>ATP</name>
        <dbReference type="ChEBI" id="CHEBI:30616"/>
        <label>2</label>
    </ligand>
</feature>
<feature type="binding site" evidence="14">
    <location>
        <position position="790"/>
    </location>
    <ligand>
        <name>ATP</name>
        <dbReference type="ChEBI" id="CHEBI:30616"/>
        <label>2</label>
    </ligand>
</feature>
<dbReference type="Proteomes" id="UP000634229">
    <property type="component" value="Unassembled WGS sequence"/>
</dbReference>
<dbReference type="SUPFAM" id="SSF52335">
    <property type="entry name" value="Methylglyoxal synthase-like"/>
    <property type="match status" value="1"/>
</dbReference>
<dbReference type="GO" id="GO:0004088">
    <property type="term" value="F:carbamoyl-phosphate synthase (glutamine-hydrolyzing) activity"/>
    <property type="evidence" value="ECO:0007669"/>
    <property type="project" value="UniProtKB-EC"/>
</dbReference>
<feature type="binding site" evidence="14">
    <location>
        <position position="792"/>
    </location>
    <ligand>
        <name>ATP</name>
        <dbReference type="ChEBI" id="CHEBI:30616"/>
        <label>2</label>
    </ligand>
</feature>
<dbReference type="SMART" id="SM00851">
    <property type="entry name" value="MGS"/>
    <property type="match status" value="1"/>
</dbReference>
<evidence type="ECO:0000256" key="2">
    <source>
        <dbReference type="ARBA" id="ARBA00009799"/>
    </source>
</evidence>
<dbReference type="Pfam" id="PF02786">
    <property type="entry name" value="CPSase_L_D2"/>
    <property type="match status" value="2"/>
</dbReference>
<dbReference type="EC" id="6.3.4.16" evidence="14"/>
<feature type="region of interest" description="Carboxyphosphate synthetic domain" evidence="14">
    <location>
        <begin position="1"/>
        <end position="408"/>
    </location>
</feature>